<name>A0A170QB39_9ZZZZ</name>
<dbReference type="PIRSF" id="PIRSF005956">
    <property type="entry name" value="BtpA"/>
    <property type="match status" value="1"/>
</dbReference>
<dbReference type="Pfam" id="PF03437">
    <property type="entry name" value="BtpA"/>
    <property type="match status" value="1"/>
</dbReference>
<gene>
    <name evidence="2" type="ORF">MGWOODY_Clf1665</name>
</gene>
<evidence type="ECO:0000256" key="1">
    <source>
        <dbReference type="ARBA" id="ARBA00006007"/>
    </source>
</evidence>
<sequence length="266" mass="28422">MSSRDLFGRSKAFIGVVHLLPLPGSPRWRGNMRAVIDRAEEEANILEQGGVSGIIVENFGDVPFRTGRLDPETIAGMTVAVERVEEVVNVPVGINMLRNDALSALGIAAVTGAKFIRVNVHYGVMAAEEGLIEGEAFQTMRHRQALNTDVKVLADVLVKHAVPLGSVDLGLVARETAQRGLADGLIVSGAATGEETASFDVSVVRRATPDGLVLVGSGVTEKNIWRVIEHSDGAIIGTSLKEAGIVTNKVDPERVRRMSEIFQSLP</sequence>
<reference evidence="2" key="1">
    <citation type="submission" date="2015-10" db="EMBL/GenBank/DDBJ databases">
        <authorList>
            <person name="Gilbert D.G."/>
        </authorList>
    </citation>
    <scope>NUCLEOTIDE SEQUENCE</scope>
</reference>
<dbReference type="SUPFAM" id="SSF51366">
    <property type="entry name" value="Ribulose-phoshate binding barrel"/>
    <property type="match status" value="1"/>
</dbReference>
<dbReference type="AlphaFoldDB" id="A0A170QB39"/>
<organism evidence="2">
    <name type="scientific">hydrothermal vent metagenome</name>
    <dbReference type="NCBI Taxonomy" id="652676"/>
    <lineage>
        <taxon>unclassified sequences</taxon>
        <taxon>metagenomes</taxon>
        <taxon>ecological metagenomes</taxon>
    </lineage>
</organism>
<dbReference type="InterPro" id="IPR005137">
    <property type="entry name" value="BtpA"/>
</dbReference>
<dbReference type="PANTHER" id="PTHR21381:SF3">
    <property type="entry name" value="SGC REGION PROTEIN SGCQ-RELATED"/>
    <property type="match status" value="1"/>
</dbReference>
<dbReference type="EMBL" id="FAXA01000430">
    <property type="protein sequence ID" value="CUV03493.1"/>
    <property type="molecule type" value="Genomic_DNA"/>
</dbReference>
<dbReference type="NCBIfam" id="TIGR00259">
    <property type="entry name" value="thylakoid_BtpA"/>
    <property type="match status" value="1"/>
</dbReference>
<proteinExistence type="inferred from homology"/>
<dbReference type="InterPro" id="IPR011060">
    <property type="entry name" value="RibuloseP-bd_barrel"/>
</dbReference>
<protein>
    <submittedName>
        <fullName evidence="2">Photosystem I biogenesis protein BtpA</fullName>
    </submittedName>
</protein>
<accession>A0A170QB39</accession>
<dbReference type="PANTHER" id="PTHR21381">
    <property type="entry name" value="ZGC:162297"/>
    <property type="match status" value="1"/>
</dbReference>
<comment type="similarity">
    <text evidence="1">Belongs to the BtpA family.</text>
</comment>
<evidence type="ECO:0000313" key="2">
    <source>
        <dbReference type="EMBL" id="CUV03493.1"/>
    </source>
</evidence>